<gene>
    <name evidence="1" type="ORF">CCS01_05295</name>
</gene>
<evidence type="ECO:0000313" key="1">
    <source>
        <dbReference type="EMBL" id="PPQ36308.1"/>
    </source>
</evidence>
<protein>
    <submittedName>
        <fullName evidence="1">Uncharacterized protein</fullName>
    </submittedName>
</protein>
<keyword evidence="2" id="KW-1185">Reference proteome</keyword>
<dbReference type="Proteomes" id="UP000239724">
    <property type="component" value="Unassembled WGS sequence"/>
</dbReference>
<name>A0A2S6NLN8_RHOGL</name>
<evidence type="ECO:0000313" key="2">
    <source>
        <dbReference type="Proteomes" id="UP000239724"/>
    </source>
</evidence>
<reference evidence="1 2" key="1">
    <citation type="journal article" date="2018" name="Arch. Microbiol.">
        <title>New insights into the metabolic potential of the phototrophic purple bacterium Rhodopila globiformis DSM 161(T) from its draft genome sequence and evidence for a vanadium-dependent nitrogenase.</title>
        <authorList>
            <person name="Imhoff J.F."/>
            <person name="Rahn T."/>
            <person name="Kunzel S."/>
            <person name="Neulinger S.C."/>
        </authorList>
    </citation>
    <scope>NUCLEOTIDE SEQUENCE [LARGE SCALE GENOMIC DNA]</scope>
    <source>
        <strain evidence="1 2">DSM 161</strain>
    </source>
</reference>
<dbReference type="OrthoDB" id="7273154at2"/>
<dbReference type="AlphaFoldDB" id="A0A2S6NLN8"/>
<sequence>MATPINQSFFDDPKEYNRQVGFAGGYGSNGMRGGIWPMTQDKLRPGEVIFRVGHSTLPMTKNMSSPWWMRDESFYAICSASERSGTSLPSLYRMKCAVAYDFGAADILLEARVTALLRVFAGRGRPVMDESDGRRGQVWFGAFEIAQIFIPGLRDFATGFPTRICHEAIEIVEKHRLTDYISVQRGRQRKISKRLLAGL</sequence>
<proteinExistence type="predicted"/>
<dbReference type="EMBL" id="NHRY01000059">
    <property type="protein sequence ID" value="PPQ36308.1"/>
    <property type="molecule type" value="Genomic_DNA"/>
</dbReference>
<accession>A0A2S6NLN8</accession>
<comment type="caution">
    <text evidence="1">The sequence shown here is derived from an EMBL/GenBank/DDBJ whole genome shotgun (WGS) entry which is preliminary data.</text>
</comment>
<dbReference type="RefSeq" id="WP_104517803.1">
    <property type="nucleotide sequence ID" value="NZ_NHRY01000059.1"/>
</dbReference>
<organism evidence="1 2">
    <name type="scientific">Rhodopila globiformis</name>
    <name type="common">Rhodopseudomonas globiformis</name>
    <dbReference type="NCBI Taxonomy" id="1071"/>
    <lineage>
        <taxon>Bacteria</taxon>
        <taxon>Pseudomonadati</taxon>
        <taxon>Pseudomonadota</taxon>
        <taxon>Alphaproteobacteria</taxon>
        <taxon>Acetobacterales</taxon>
        <taxon>Acetobacteraceae</taxon>
        <taxon>Rhodopila</taxon>
    </lineage>
</organism>